<feature type="compositionally biased region" description="Basic and acidic residues" evidence="1">
    <location>
        <begin position="127"/>
        <end position="155"/>
    </location>
</feature>
<proteinExistence type="predicted"/>
<accession>W7IZ81</accession>
<dbReference type="eggNOG" id="ENOG5031SXX">
    <property type="taxonomic scope" value="Bacteria"/>
</dbReference>
<feature type="region of interest" description="Disordered" evidence="1">
    <location>
        <begin position="1"/>
        <end position="33"/>
    </location>
</feature>
<keyword evidence="3" id="KW-1185">Reference proteome</keyword>
<dbReference type="Proteomes" id="UP000019277">
    <property type="component" value="Unassembled WGS sequence"/>
</dbReference>
<organism evidence="2 3">
    <name type="scientific">Actinokineospora spheciospongiae</name>
    <dbReference type="NCBI Taxonomy" id="909613"/>
    <lineage>
        <taxon>Bacteria</taxon>
        <taxon>Bacillati</taxon>
        <taxon>Actinomycetota</taxon>
        <taxon>Actinomycetes</taxon>
        <taxon>Pseudonocardiales</taxon>
        <taxon>Pseudonocardiaceae</taxon>
        <taxon>Actinokineospora</taxon>
    </lineage>
</organism>
<evidence type="ECO:0000313" key="2">
    <source>
        <dbReference type="EMBL" id="EWC59359.1"/>
    </source>
</evidence>
<sequence length="672" mass="74475">MPNHRRRLDPPRPPQPRQRHHDRPQRGLHDLHPGQRVRVTEHVRQVPVDVRCQRPRALVEEPGECRARRDQFLGHAHPLAALTGEHEHRAGRRGHLGRDRTGHRAVVLRALGHRGQRAPHRRVVGPGDDRAVVERGARRDQGKPDVEPRGTEVGREQPGGLRPQRRRGPPGQHPRHRRRFGRGFGGRFGFRNALQDHVRVRAADAEGRHRRPPGPVHLGPVHGLGEQFHRARRPVHVRGRLVDVQRPGHHAVPHRQDHLDHARDACRRLGMADVRLDRSQQQRPFAVLPVGGQQGLRLDRVAQGGARAVRLHHVDVERRQLPGGQRLPDDALLRRAVRRGQPVRRAVLVHRRTPHHRQHPVTVATRVRQPFQRQHPDALGPARAVGGLGERLAPAVGGHAPLPGELHERVRRGHDRHTTGEGERALPRAQRLRGQVQRHQRRRARRVHRDRRALEAQRVRHPAGGDAGGAAADAEALVLGVAQQVRVVAVHDPGEHPGAAAPQRVRVQARALQRLPRRLQEQALLRVGGQRLARAHPEELRVELARVVQEAAGARVGRAGVVGVGVVEGVQVPASVVGEPGDGVDPVGDHPPQVLRGGHPARVAARHADDRDRLAALALQLLDALASGAEVDRDAPQVVDDLVLLLIHRSFPFQDSGIGGRVSPGRRPAPGR</sequence>
<feature type="region of interest" description="Disordered" evidence="1">
    <location>
        <begin position="114"/>
        <end position="188"/>
    </location>
</feature>
<protein>
    <submittedName>
        <fullName evidence="2">Uncharacterized protein</fullName>
    </submittedName>
</protein>
<feature type="compositionally biased region" description="Basic residues" evidence="1">
    <location>
        <begin position="114"/>
        <end position="123"/>
    </location>
</feature>
<evidence type="ECO:0000313" key="3">
    <source>
        <dbReference type="Proteomes" id="UP000019277"/>
    </source>
</evidence>
<reference evidence="2 3" key="1">
    <citation type="journal article" date="2014" name="Genome Announc.">
        <title>Draft Genome Sequence of the Antitrypanosomally Active Sponge-Associated Bacterium Actinokineospora sp. Strain EG49.</title>
        <authorList>
            <person name="Harjes J."/>
            <person name="Ryu T."/>
            <person name="Abdelmohsen U.R."/>
            <person name="Moitinho-Silva L."/>
            <person name="Horn H."/>
            <person name="Ravasi T."/>
            <person name="Hentschel U."/>
        </authorList>
    </citation>
    <scope>NUCLEOTIDE SEQUENCE [LARGE SCALE GENOMIC DNA]</scope>
    <source>
        <strain evidence="2 3">EG49</strain>
    </source>
</reference>
<feature type="compositionally biased region" description="Basic and acidic residues" evidence="1">
    <location>
        <begin position="416"/>
        <end position="426"/>
    </location>
</feature>
<feature type="region of interest" description="Disordered" evidence="1">
    <location>
        <begin position="202"/>
        <end position="221"/>
    </location>
</feature>
<comment type="caution">
    <text evidence="2">The sequence shown here is derived from an EMBL/GenBank/DDBJ whole genome shotgun (WGS) entry which is preliminary data.</text>
</comment>
<feature type="compositionally biased region" description="Basic and acidic residues" evidence="1">
    <location>
        <begin position="24"/>
        <end position="33"/>
    </location>
</feature>
<evidence type="ECO:0000256" key="1">
    <source>
        <dbReference type="SAM" id="MobiDB-lite"/>
    </source>
</evidence>
<dbReference type="EMBL" id="AYXG01000206">
    <property type="protein sequence ID" value="EWC59359.1"/>
    <property type="molecule type" value="Genomic_DNA"/>
</dbReference>
<feature type="compositionally biased region" description="Basic residues" evidence="1">
    <location>
        <begin position="163"/>
        <end position="181"/>
    </location>
</feature>
<dbReference type="AlphaFoldDB" id="W7IZ81"/>
<dbReference type="AntiFam" id="ANF00248">
    <property type="entry name" value="Shadow ORF (opposite ppsD)"/>
</dbReference>
<dbReference type="PATRIC" id="fig|909613.9.peg.5299"/>
<feature type="region of interest" description="Disordered" evidence="1">
    <location>
        <begin position="414"/>
        <end position="450"/>
    </location>
</feature>
<name>W7IZ81_9PSEU</name>
<feature type="compositionally biased region" description="Basic residues" evidence="1">
    <location>
        <begin position="436"/>
        <end position="450"/>
    </location>
</feature>
<gene>
    <name evidence="2" type="ORF">UO65_5305</name>
</gene>